<feature type="transmembrane region" description="Helical" evidence="2">
    <location>
        <begin position="354"/>
        <end position="377"/>
    </location>
</feature>
<feature type="transmembrane region" description="Helical" evidence="2">
    <location>
        <begin position="55"/>
        <end position="74"/>
    </location>
</feature>
<evidence type="ECO:0000256" key="1">
    <source>
        <dbReference type="ARBA" id="ARBA00010199"/>
    </source>
</evidence>
<dbReference type="Proteomes" id="UP000332933">
    <property type="component" value="Unassembled WGS sequence"/>
</dbReference>
<feature type="transmembrane region" description="Helical" evidence="2">
    <location>
        <begin position="86"/>
        <end position="106"/>
    </location>
</feature>
<protein>
    <submittedName>
        <fullName evidence="4">Aste57867_22053 protein</fullName>
    </submittedName>
</protein>
<feature type="transmembrane region" description="Helical" evidence="2">
    <location>
        <begin position="433"/>
        <end position="454"/>
    </location>
</feature>
<evidence type="ECO:0000313" key="3">
    <source>
        <dbReference type="EMBL" id="KAF0686088.1"/>
    </source>
</evidence>
<organism evidence="4 5">
    <name type="scientific">Aphanomyces stellatus</name>
    <dbReference type="NCBI Taxonomy" id="120398"/>
    <lineage>
        <taxon>Eukaryota</taxon>
        <taxon>Sar</taxon>
        <taxon>Stramenopiles</taxon>
        <taxon>Oomycota</taxon>
        <taxon>Saprolegniomycetes</taxon>
        <taxon>Saprolegniales</taxon>
        <taxon>Verrucalvaceae</taxon>
        <taxon>Aphanomyces</taxon>
    </lineage>
</organism>
<dbReference type="PANTHER" id="PTHR11206">
    <property type="entry name" value="MULTIDRUG RESISTANCE PROTEIN"/>
    <property type="match status" value="1"/>
</dbReference>
<dbReference type="GO" id="GO:0016020">
    <property type="term" value="C:membrane"/>
    <property type="evidence" value="ECO:0007669"/>
    <property type="project" value="InterPro"/>
</dbReference>
<feature type="transmembrane region" description="Helical" evidence="2">
    <location>
        <begin position="460"/>
        <end position="481"/>
    </location>
</feature>
<dbReference type="GO" id="GO:0015297">
    <property type="term" value="F:antiporter activity"/>
    <property type="evidence" value="ECO:0007669"/>
    <property type="project" value="InterPro"/>
</dbReference>
<keyword evidence="2" id="KW-1133">Transmembrane helix</keyword>
<feature type="transmembrane region" description="Helical" evidence="2">
    <location>
        <begin position="225"/>
        <end position="247"/>
    </location>
</feature>
<reference evidence="3" key="2">
    <citation type="submission" date="2019-06" db="EMBL/GenBank/DDBJ databases">
        <title>Genomics analysis of Aphanomyces spp. identifies a new class of oomycete effector associated with host adaptation.</title>
        <authorList>
            <person name="Gaulin E."/>
        </authorList>
    </citation>
    <scope>NUCLEOTIDE SEQUENCE</scope>
    <source>
        <strain evidence="3">CBS 578.67</strain>
    </source>
</reference>
<evidence type="ECO:0000256" key="2">
    <source>
        <dbReference type="SAM" id="Phobius"/>
    </source>
</evidence>
<keyword evidence="5" id="KW-1185">Reference proteome</keyword>
<keyword evidence="2" id="KW-0812">Transmembrane</keyword>
<dbReference type="Pfam" id="PF01554">
    <property type="entry name" value="MatE"/>
    <property type="match status" value="2"/>
</dbReference>
<dbReference type="OrthoDB" id="2126698at2759"/>
<proteinExistence type="inferred from homology"/>
<feature type="transmembrane region" description="Helical" evidence="2">
    <location>
        <begin position="171"/>
        <end position="188"/>
    </location>
</feature>
<comment type="similarity">
    <text evidence="1">Belongs to the multi antimicrobial extrusion (MATE) (TC 2.A.66.1) family.</text>
</comment>
<reference evidence="4 5" key="1">
    <citation type="submission" date="2019-03" db="EMBL/GenBank/DDBJ databases">
        <authorList>
            <person name="Gaulin E."/>
            <person name="Dumas B."/>
        </authorList>
    </citation>
    <scope>NUCLEOTIDE SEQUENCE [LARGE SCALE GENOMIC DNA]</scope>
    <source>
        <strain evidence="4">CBS 568.67</strain>
    </source>
</reference>
<keyword evidence="2" id="KW-0472">Membrane</keyword>
<feature type="transmembrane region" description="Helical" evidence="2">
    <location>
        <begin position="310"/>
        <end position="333"/>
    </location>
</feature>
<sequence length="502" mass="54300">MKADVDAKRMPLPGEQAALLQHHDEDAQETHPMQELPTSIGHEAMRLLTLTTPQAFSLLMDIFPTLINLALVGHMEVPQVDTLVDAVALSSMYVNVTAMAAILGLAKALDVLCSQSLLTTGSTKAFGAYLQSALLGMLMVLAPILVLNVFARDVLVFLNQDPAIAEKAGRFTQYTAIGLPFLAVFELLKKLLLVQDITTPTTYMVLASNVVHAVVGYLLTAYVPSLGFCGAAIARAIACACLPLFLVPHYLLRRNAYHGWGLQWNIDDATSSLRRFFHFGVPDVLSCMIEYGIFELLILLSGLMPNATVVLGANAVLINTFAVLNMICLAISMATTSRVGDLLTAYKPHQAQTAATAAFVVTLTTALLAIACLYFGQNTLPAAFTSDVAIQERAGRAMVAVIPLYVVCACTSVVQGVLWAVDKQDIANYINAGGYYVVGIPLAAIFGFTLNWSIEGLWTGLAAGATLNLLVYLWFICGLNWKLMAKRASERFASHKEQQYLF</sequence>
<evidence type="ECO:0000313" key="5">
    <source>
        <dbReference type="Proteomes" id="UP000332933"/>
    </source>
</evidence>
<feature type="transmembrane region" description="Helical" evidence="2">
    <location>
        <begin position="200"/>
        <end position="219"/>
    </location>
</feature>
<dbReference type="EMBL" id="CAADRA010007041">
    <property type="protein sequence ID" value="VFT98721.1"/>
    <property type="molecule type" value="Genomic_DNA"/>
</dbReference>
<feature type="transmembrane region" description="Helical" evidence="2">
    <location>
        <begin position="397"/>
        <end position="421"/>
    </location>
</feature>
<dbReference type="GO" id="GO:0042910">
    <property type="term" value="F:xenobiotic transmembrane transporter activity"/>
    <property type="evidence" value="ECO:0007669"/>
    <property type="project" value="InterPro"/>
</dbReference>
<evidence type="ECO:0000313" key="4">
    <source>
        <dbReference type="EMBL" id="VFT98721.1"/>
    </source>
</evidence>
<dbReference type="AlphaFoldDB" id="A0A485LJZ8"/>
<feature type="transmembrane region" description="Helical" evidence="2">
    <location>
        <begin position="284"/>
        <end position="304"/>
    </location>
</feature>
<dbReference type="InterPro" id="IPR002528">
    <property type="entry name" value="MATE_fam"/>
</dbReference>
<feature type="transmembrane region" description="Helical" evidence="2">
    <location>
        <begin position="126"/>
        <end position="151"/>
    </location>
</feature>
<gene>
    <name evidence="4" type="primary">Aste57867_22053</name>
    <name evidence="3" type="ORF">As57867_021984</name>
    <name evidence="4" type="ORF">ASTE57867_22053</name>
</gene>
<dbReference type="NCBIfam" id="TIGR00797">
    <property type="entry name" value="matE"/>
    <property type="match status" value="1"/>
</dbReference>
<name>A0A485LJZ8_9STRA</name>
<dbReference type="EMBL" id="VJMH01007015">
    <property type="protein sequence ID" value="KAF0686088.1"/>
    <property type="molecule type" value="Genomic_DNA"/>
</dbReference>
<accession>A0A485LJZ8</accession>